<evidence type="ECO:0000259" key="3">
    <source>
        <dbReference type="Pfam" id="PF01408"/>
    </source>
</evidence>
<comment type="similarity">
    <text evidence="1">Belongs to the Gfo/Idh/MocA family.</text>
</comment>
<dbReference type="AlphaFoldDB" id="A0A9P4HTV4"/>
<dbReference type="GO" id="GO:0016491">
    <property type="term" value="F:oxidoreductase activity"/>
    <property type="evidence" value="ECO:0007669"/>
    <property type="project" value="UniProtKB-KW"/>
</dbReference>
<name>A0A9P4HTV4_9PEZI</name>
<organism evidence="5 6">
    <name type="scientific">Saccharata proteae CBS 121410</name>
    <dbReference type="NCBI Taxonomy" id="1314787"/>
    <lineage>
        <taxon>Eukaryota</taxon>
        <taxon>Fungi</taxon>
        <taxon>Dikarya</taxon>
        <taxon>Ascomycota</taxon>
        <taxon>Pezizomycotina</taxon>
        <taxon>Dothideomycetes</taxon>
        <taxon>Dothideomycetes incertae sedis</taxon>
        <taxon>Botryosphaeriales</taxon>
        <taxon>Saccharataceae</taxon>
        <taxon>Saccharata</taxon>
    </lineage>
</organism>
<dbReference type="Gene3D" id="3.40.50.720">
    <property type="entry name" value="NAD(P)-binding Rossmann-like Domain"/>
    <property type="match status" value="1"/>
</dbReference>
<dbReference type="Proteomes" id="UP000799776">
    <property type="component" value="Unassembled WGS sequence"/>
</dbReference>
<protein>
    <submittedName>
        <fullName evidence="5">NAD binding Rossmann fold oxidoreductase</fullName>
    </submittedName>
</protein>
<dbReference type="InterPro" id="IPR004104">
    <property type="entry name" value="Gfo/Idh/MocA-like_OxRdtase_C"/>
</dbReference>
<dbReference type="InterPro" id="IPR051317">
    <property type="entry name" value="Gfo/Idh/MocA_oxidoreduct"/>
</dbReference>
<keyword evidence="6" id="KW-1185">Reference proteome</keyword>
<proteinExistence type="inferred from homology"/>
<dbReference type="OrthoDB" id="2129491at2759"/>
<evidence type="ECO:0000259" key="4">
    <source>
        <dbReference type="Pfam" id="PF02894"/>
    </source>
</evidence>
<dbReference type="InterPro" id="IPR000683">
    <property type="entry name" value="Gfo/Idh/MocA-like_OxRdtase_N"/>
</dbReference>
<dbReference type="SUPFAM" id="SSF51735">
    <property type="entry name" value="NAD(P)-binding Rossmann-fold domains"/>
    <property type="match status" value="1"/>
</dbReference>
<reference evidence="5" key="1">
    <citation type="journal article" date="2020" name="Stud. Mycol.">
        <title>101 Dothideomycetes genomes: a test case for predicting lifestyles and emergence of pathogens.</title>
        <authorList>
            <person name="Haridas S."/>
            <person name="Albert R."/>
            <person name="Binder M."/>
            <person name="Bloem J."/>
            <person name="Labutti K."/>
            <person name="Salamov A."/>
            <person name="Andreopoulos B."/>
            <person name="Baker S."/>
            <person name="Barry K."/>
            <person name="Bills G."/>
            <person name="Bluhm B."/>
            <person name="Cannon C."/>
            <person name="Castanera R."/>
            <person name="Culley D."/>
            <person name="Daum C."/>
            <person name="Ezra D."/>
            <person name="Gonzalez J."/>
            <person name="Henrissat B."/>
            <person name="Kuo A."/>
            <person name="Liang C."/>
            <person name="Lipzen A."/>
            <person name="Lutzoni F."/>
            <person name="Magnuson J."/>
            <person name="Mondo S."/>
            <person name="Nolan M."/>
            <person name="Ohm R."/>
            <person name="Pangilinan J."/>
            <person name="Park H.-J."/>
            <person name="Ramirez L."/>
            <person name="Alfaro M."/>
            <person name="Sun H."/>
            <person name="Tritt A."/>
            <person name="Yoshinaga Y."/>
            <person name="Zwiers L.-H."/>
            <person name="Turgeon B."/>
            <person name="Goodwin S."/>
            <person name="Spatafora J."/>
            <person name="Crous P."/>
            <person name="Grigoriev I."/>
        </authorList>
    </citation>
    <scope>NUCLEOTIDE SEQUENCE</scope>
    <source>
        <strain evidence="5">CBS 121410</strain>
    </source>
</reference>
<evidence type="ECO:0000313" key="6">
    <source>
        <dbReference type="Proteomes" id="UP000799776"/>
    </source>
</evidence>
<gene>
    <name evidence="5" type="ORF">K490DRAFT_40839</name>
</gene>
<dbReference type="PANTHER" id="PTHR43708">
    <property type="entry name" value="CONSERVED EXPRESSED OXIDOREDUCTASE (EUROFUNG)"/>
    <property type="match status" value="1"/>
</dbReference>
<accession>A0A9P4HTV4</accession>
<evidence type="ECO:0000256" key="1">
    <source>
        <dbReference type="ARBA" id="ARBA00010928"/>
    </source>
</evidence>
<feature type="domain" description="Gfo/Idh/MocA-like oxidoreductase N-terminal" evidence="3">
    <location>
        <begin position="8"/>
        <end position="132"/>
    </location>
</feature>
<dbReference type="InterPro" id="IPR036291">
    <property type="entry name" value="NAD(P)-bd_dom_sf"/>
</dbReference>
<dbReference type="Pfam" id="PF01408">
    <property type="entry name" value="GFO_IDH_MocA"/>
    <property type="match status" value="1"/>
</dbReference>
<evidence type="ECO:0000313" key="5">
    <source>
        <dbReference type="EMBL" id="KAF2087940.1"/>
    </source>
</evidence>
<dbReference type="GO" id="GO:0000166">
    <property type="term" value="F:nucleotide binding"/>
    <property type="evidence" value="ECO:0007669"/>
    <property type="project" value="InterPro"/>
</dbReference>
<dbReference type="Gene3D" id="3.30.360.10">
    <property type="entry name" value="Dihydrodipicolinate Reductase, domain 2"/>
    <property type="match status" value="1"/>
</dbReference>
<feature type="domain" description="Gfo/Idh/MocA-like oxidoreductase C-terminal" evidence="4">
    <location>
        <begin position="146"/>
        <end position="377"/>
    </location>
</feature>
<dbReference type="Pfam" id="PF02894">
    <property type="entry name" value="GFO_IDH_MocA_C"/>
    <property type="match status" value="1"/>
</dbReference>
<evidence type="ECO:0000256" key="2">
    <source>
        <dbReference type="ARBA" id="ARBA00023002"/>
    </source>
</evidence>
<sequence>MTETSTPLNVAVIGYGFSAKIFHIPFIAQLSRENSSSLRLYGIVQRNPTPSDDATKEHADIKTWRSSDEMLEDVAVDVVVVTTLPESHFALTKAALEKGKHVIVEKPFVPTSAEAEELDRISKEKGKLIAVYQNRRYDTDFLAVSSLIRDGTLGRVTEFESHFDRYAPVPSNRASWRAEARPGTGQIYDLGTHLMDQIVALYGLPDRITAFIGNQRSGVPLDAEPGDSFTALLHYDNVGLSVDGEKGPLLATAKASVVSPEKDQLRYWVRGTKGSFKKFHFDCQEEMLLAGKMPWDEGFGIEGVEASGAVTTVGESEEMKTERLVPVSPSTYTEFYRRFVKAVRGDGEVPVSAKDGANVIRLVELCKESSKTGRTLQVKPALYVRG</sequence>
<comment type="caution">
    <text evidence="5">The sequence shown here is derived from an EMBL/GenBank/DDBJ whole genome shotgun (WGS) entry which is preliminary data.</text>
</comment>
<dbReference type="EMBL" id="ML978718">
    <property type="protein sequence ID" value="KAF2087940.1"/>
    <property type="molecule type" value="Genomic_DNA"/>
</dbReference>
<dbReference type="PANTHER" id="PTHR43708:SF5">
    <property type="entry name" value="CONSERVED EXPRESSED OXIDOREDUCTASE (EUROFUNG)-RELATED"/>
    <property type="match status" value="1"/>
</dbReference>
<keyword evidence="2" id="KW-0560">Oxidoreductase</keyword>